<dbReference type="RefSeq" id="WP_271172420.1">
    <property type="nucleotide sequence ID" value="NZ_BSEJ01000002.1"/>
</dbReference>
<evidence type="ECO:0000313" key="2">
    <source>
        <dbReference type="EMBL" id="GLJ60717.1"/>
    </source>
</evidence>
<dbReference type="EMBL" id="BSEJ01000002">
    <property type="protein sequence ID" value="GLJ60717.1"/>
    <property type="molecule type" value="Genomic_DNA"/>
</dbReference>
<protein>
    <recommendedName>
        <fullName evidence="1">Polysaccharide pyruvyl transferase domain-containing protein</fullName>
    </recommendedName>
</protein>
<comment type="caution">
    <text evidence="2">The sequence shown here is derived from an EMBL/GenBank/DDBJ whole genome shotgun (WGS) entry which is preliminary data.</text>
</comment>
<accession>A0A9W6LVV0</accession>
<evidence type="ECO:0000259" key="1">
    <source>
        <dbReference type="Pfam" id="PF04230"/>
    </source>
</evidence>
<dbReference type="AlphaFoldDB" id="A0A9W6LVV0"/>
<reference evidence="2" key="1">
    <citation type="journal article" date="2014" name="Int. J. Syst. Evol. Microbiol.">
        <title>Complete genome sequence of Corynebacterium casei LMG S-19264T (=DSM 44701T), isolated from a smear-ripened cheese.</title>
        <authorList>
            <consortium name="US DOE Joint Genome Institute (JGI-PGF)"/>
            <person name="Walter F."/>
            <person name="Albersmeier A."/>
            <person name="Kalinowski J."/>
            <person name="Ruckert C."/>
        </authorList>
    </citation>
    <scope>NUCLEOTIDE SEQUENCE</scope>
    <source>
        <strain evidence="2">VKM Ac-1020</strain>
    </source>
</reference>
<dbReference type="InterPro" id="IPR007345">
    <property type="entry name" value="Polysacch_pyruvyl_Trfase"/>
</dbReference>
<dbReference type="PANTHER" id="PTHR36836:SF1">
    <property type="entry name" value="COLANIC ACID BIOSYNTHESIS PROTEIN WCAK"/>
    <property type="match status" value="1"/>
</dbReference>
<keyword evidence="3" id="KW-1185">Reference proteome</keyword>
<dbReference type="PANTHER" id="PTHR36836">
    <property type="entry name" value="COLANIC ACID BIOSYNTHESIS PROTEIN WCAK"/>
    <property type="match status" value="1"/>
</dbReference>
<reference evidence="2" key="2">
    <citation type="submission" date="2023-01" db="EMBL/GenBank/DDBJ databases">
        <authorList>
            <person name="Sun Q."/>
            <person name="Evtushenko L."/>
        </authorList>
    </citation>
    <scope>NUCLEOTIDE SEQUENCE</scope>
    <source>
        <strain evidence="2">VKM Ac-1020</strain>
    </source>
</reference>
<feature type="domain" description="Polysaccharide pyruvyl transferase" evidence="1">
    <location>
        <begin position="44"/>
        <end position="328"/>
    </location>
</feature>
<proteinExistence type="predicted"/>
<evidence type="ECO:0000313" key="3">
    <source>
        <dbReference type="Proteomes" id="UP001142462"/>
    </source>
</evidence>
<dbReference type="Proteomes" id="UP001142462">
    <property type="component" value="Unassembled WGS sequence"/>
</dbReference>
<sequence>MVTKDGRDSLARMRFLLGLLLRRSDRRHAARKIHVLLAAPGRGNIGDAAMLEAFAAAVGEEFTVITRHPDDYRTLPANAKVVSLPRLIYGSSLKAVLDIVKLARVLNSATNLSIVGADIMDGAYNAKASTRRSLIAARAAAAGLDVRILGFSWNGQPDAAAESELRAASEHGVRLLARDGSSSARLRAAGMSNVTDVADIVFTSSSLSDAPVVPGGGPYAVINASGLVARSVDQTAAYVSVIERLHEQGIGTVLLPHVVRAEGDPAQLALIHERLSPQARERSLLITEELEPAQVRALAAGAEFVVTGRMHLSVMSLRQGVPAVVVATQGKVEGLMELFDISDLLVAPSAIPEGGLLAAVTRLLTERDDARARIARWLPRAIELAERNFEGMPTAAHH</sequence>
<organism evidence="2 3">
    <name type="scientific">Microbacterium barkeri</name>
    <dbReference type="NCBI Taxonomy" id="33917"/>
    <lineage>
        <taxon>Bacteria</taxon>
        <taxon>Bacillati</taxon>
        <taxon>Actinomycetota</taxon>
        <taxon>Actinomycetes</taxon>
        <taxon>Micrococcales</taxon>
        <taxon>Microbacteriaceae</taxon>
        <taxon>Microbacterium</taxon>
    </lineage>
</organism>
<gene>
    <name evidence="2" type="ORF">GCM10017576_08460</name>
</gene>
<dbReference type="Pfam" id="PF04230">
    <property type="entry name" value="PS_pyruv_trans"/>
    <property type="match status" value="1"/>
</dbReference>
<name>A0A9W6LVV0_9MICO</name>